<dbReference type="InterPro" id="IPR001296">
    <property type="entry name" value="Glyco_trans_1"/>
</dbReference>
<evidence type="ECO:0000313" key="8">
    <source>
        <dbReference type="EMBL" id="OQR95589.1"/>
    </source>
</evidence>
<evidence type="ECO:0000256" key="3">
    <source>
        <dbReference type="ARBA" id="ARBA00022679"/>
    </source>
</evidence>
<dbReference type="Gene3D" id="1.25.40.10">
    <property type="entry name" value="Tetratricopeptide repeat domain"/>
    <property type="match status" value="1"/>
</dbReference>
<dbReference type="SUPFAM" id="SSF48452">
    <property type="entry name" value="TPR-like"/>
    <property type="match status" value="1"/>
</dbReference>
<evidence type="ECO:0000259" key="6">
    <source>
        <dbReference type="Pfam" id="PF00534"/>
    </source>
</evidence>
<name>A0A1V9ZC57_9STRA</name>
<dbReference type="Proteomes" id="UP000243217">
    <property type="component" value="Unassembled WGS sequence"/>
</dbReference>
<feature type="domain" description="O-GlcNAc transferase C-terminal" evidence="7">
    <location>
        <begin position="1"/>
        <end position="119"/>
    </location>
</feature>
<dbReference type="STRING" id="74557.A0A1V9ZC57"/>
<dbReference type="OrthoDB" id="9991317at2759"/>
<dbReference type="SUPFAM" id="SSF53756">
    <property type="entry name" value="UDP-Glycosyltransferase/glycogen phosphorylase"/>
    <property type="match status" value="1"/>
</dbReference>
<keyword evidence="5" id="KW-0802">TPR repeat</keyword>
<proteinExistence type="predicted"/>
<dbReference type="PANTHER" id="PTHR44998:SF1">
    <property type="entry name" value="UDP-N-ACETYLGLUCOSAMINE--PEPTIDE N-ACETYLGLUCOSAMINYLTRANSFERASE 110 KDA SUBUNIT"/>
    <property type="match status" value="1"/>
</dbReference>
<evidence type="ECO:0000313" key="9">
    <source>
        <dbReference type="Proteomes" id="UP000243217"/>
    </source>
</evidence>
<dbReference type="InterPro" id="IPR011990">
    <property type="entry name" value="TPR-like_helical_dom_sf"/>
</dbReference>
<dbReference type="GO" id="GO:0016757">
    <property type="term" value="F:glycosyltransferase activity"/>
    <property type="evidence" value="ECO:0007669"/>
    <property type="project" value="UniProtKB-KW"/>
</dbReference>
<evidence type="ECO:0000256" key="4">
    <source>
        <dbReference type="ARBA" id="ARBA00022737"/>
    </source>
</evidence>
<evidence type="ECO:0000256" key="5">
    <source>
        <dbReference type="ARBA" id="ARBA00022803"/>
    </source>
</evidence>
<dbReference type="EMBL" id="JNBS01002080">
    <property type="protein sequence ID" value="OQR95589.1"/>
    <property type="molecule type" value="Genomic_DNA"/>
</dbReference>
<keyword evidence="2 8" id="KW-0328">Glycosyltransferase</keyword>
<dbReference type="Pfam" id="PF13844">
    <property type="entry name" value="Glyco_transf_41"/>
    <property type="match status" value="1"/>
</dbReference>
<feature type="domain" description="Glycosyl transferase family 1" evidence="6">
    <location>
        <begin position="559"/>
        <end position="674"/>
    </location>
</feature>
<evidence type="ECO:0000256" key="2">
    <source>
        <dbReference type="ARBA" id="ARBA00022676"/>
    </source>
</evidence>
<dbReference type="Gene3D" id="3.40.50.2000">
    <property type="entry name" value="Glycogen Phosphorylase B"/>
    <property type="match status" value="2"/>
</dbReference>
<comment type="pathway">
    <text evidence="1">Protein modification; protein glycosylation.</text>
</comment>
<evidence type="ECO:0000256" key="1">
    <source>
        <dbReference type="ARBA" id="ARBA00004922"/>
    </source>
</evidence>
<keyword evidence="4" id="KW-0677">Repeat</keyword>
<accession>A0A1V9ZC57</accession>
<dbReference type="PANTHER" id="PTHR44998">
    <property type="match status" value="1"/>
</dbReference>
<keyword evidence="3 8" id="KW-0808">Transferase</keyword>
<protein>
    <submittedName>
        <fullName evidence="8">UDP-N-acetylglucosamine-peptide N-acetylglucosaminyltransferase</fullName>
    </submittedName>
</protein>
<keyword evidence="9" id="KW-1185">Reference proteome</keyword>
<dbReference type="AlphaFoldDB" id="A0A1V9ZC57"/>
<sequence>LVFAPRVSKREHLERLRYAHLFLDSFIYNAHSTASDMIWANLPLLTLQGDTFASRVASSLVEVSVGSIACSILVAHSMKEFEGIAVALATTYREKLSTIRAWLAESTLSSRLFDRVTTTSHLEESYKAMVSLAPSRMHIVIDPSEKSKKVIETSAMEHLMVIQTLQKQTANVFMDAEKGYRRLLVLRNNNSDAWHLYGLLHHQVNLSQVGLPLVQQSIIYAPGAGFYRSNYAQMLVSIGEEIEAMEQYAIALHLDPRQEIAFQKLMILFAKYNKHSQLIEAHQRYGFMHSFQDEISEYEYWFQLSFAHAKLNDTTSAMNILENHILSKASTPFNVRIKAQYNVMVHLQKLGQYDKSNDLALQTVLEEHVHNFRPSSVNSIEMPQGSKLIIYCNEYGLSWWPEWGPSSIDQGVGGSEEAVIYLARELAKLGYQVRVYANPKPSDIGMDEYNVSWLHYSSFNISEPIDIFIAWRYHISVALAKSATQTYVWLHDITDGNFFTSRFLSLVTGVLCLSQFHTLESNLPVHEKIIISRNGLSASAFVDGENIPTKFVYGSGPNRGLETILLNWKYLRSAIPNATLDVFYGFTPAFVKFAQPSAAWRSQMENLLQQEGIAYHGLVDHARLATAYANAGFYLYPTQYPETSCVSIMKAMAAGAIPITSKRGALAEVAGAFDLGPQELLEEDPNGQWALHWLNSVIDAVHKADLQEHRIAMKEFARKQFLWANIALEWQELFNLALRT</sequence>
<feature type="non-terminal residue" evidence="8">
    <location>
        <position position="1"/>
    </location>
</feature>
<gene>
    <name evidence="8" type="ORF">THRCLA_07737</name>
</gene>
<dbReference type="InterPro" id="IPR029489">
    <property type="entry name" value="OGT/SEC/SPY_C"/>
</dbReference>
<reference evidence="8 9" key="1">
    <citation type="journal article" date="2014" name="Genome Biol. Evol.">
        <title>The secreted proteins of Achlya hypogyna and Thraustotheca clavata identify the ancestral oomycete secretome and reveal gene acquisitions by horizontal gene transfer.</title>
        <authorList>
            <person name="Misner I."/>
            <person name="Blouin N."/>
            <person name="Leonard G."/>
            <person name="Richards T.A."/>
            <person name="Lane C.E."/>
        </authorList>
    </citation>
    <scope>NUCLEOTIDE SEQUENCE [LARGE SCALE GENOMIC DNA]</scope>
    <source>
        <strain evidence="8 9">ATCC 34112</strain>
    </source>
</reference>
<organism evidence="8 9">
    <name type="scientific">Thraustotheca clavata</name>
    <dbReference type="NCBI Taxonomy" id="74557"/>
    <lineage>
        <taxon>Eukaryota</taxon>
        <taxon>Sar</taxon>
        <taxon>Stramenopiles</taxon>
        <taxon>Oomycota</taxon>
        <taxon>Saprolegniomycetes</taxon>
        <taxon>Saprolegniales</taxon>
        <taxon>Achlyaceae</taxon>
        <taxon>Thraustotheca</taxon>
    </lineage>
</organism>
<comment type="caution">
    <text evidence="8">The sequence shown here is derived from an EMBL/GenBank/DDBJ whole genome shotgun (WGS) entry which is preliminary data.</text>
</comment>
<dbReference type="Pfam" id="PF00534">
    <property type="entry name" value="Glycos_transf_1"/>
    <property type="match status" value="1"/>
</dbReference>
<evidence type="ECO:0000259" key="7">
    <source>
        <dbReference type="Pfam" id="PF13844"/>
    </source>
</evidence>